<gene>
    <name evidence="1" type="ORF">ACCO45_004985</name>
</gene>
<dbReference type="EMBL" id="JBGNUJ010000004">
    <property type="protein sequence ID" value="KAL3959868.1"/>
    <property type="molecule type" value="Genomic_DNA"/>
</dbReference>
<proteinExistence type="predicted"/>
<evidence type="ECO:0000313" key="2">
    <source>
        <dbReference type="Proteomes" id="UP001638806"/>
    </source>
</evidence>
<reference evidence="1" key="1">
    <citation type="submission" date="2024-12" db="EMBL/GenBank/DDBJ databases">
        <title>Comparative genomics and development of molecular markers within Purpureocillium lilacinum and among Purpureocillium species.</title>
        <authorList>
            <person name="Yeh Z.-Y."/>
            <person name="Ni N.-T."/>
            <person name="Lo P.-H."/>
            <person name="Mushyakhwo K."/>
            <person name="Lin C.-F."/>
            <person name="Nai Y.-S."/>
        </authorList>
    </citation>
    <scope>NUCLEOTIDE SEQUENCE</scope>
    <source>
        <strain evidence="1">NCHU-NPUST-175</strain>
    </source>
</reference>
<protein>
    <submittedName>
        <fullName evidence="1">Uncharacterized protein</fullName>
    </submittedName>
</protein>
<keyword evidence="2" id="KW-1185">Reference proteome</keyword>
<sequence length="379" mass="39625">MEAKSAGPGGSRGPLMTGHGRHGATGALQRADGQPTGAGAIHSTSSPLAVKNTPSCLLPVKSCPVMRDEEQFRGHAVCWGPAAAGFQGSPRTDPGSPGKRTNGGSPGPGPLARSPVAAGFLSVVVVVEKPGFPSRPPCRRRHARMPSHPAIFAHLAHHLFHPSSRPLPTQGSPPDESTTLDDHPGTLLHSQLPDRDGPAGGPGASRTFPSARPVTRNRAGWTGPALFSRPPRVMAMDMGTGSGPPFCPARCGAPAAPRPCSGSVQFPGSKTHSHRALTARIFPLTYIVRCGGSKEPRLSPVHARARAPALPLRPDHVKTQEWSVPYFVLARLGVTLPCAVSSVSPCGAPRPTRLLPRSLLHFFSFTVPVSPVRLDPVVA</sequence>
<name>A0ACC4DV35_PURLI</name>
<dbReference type="Proteomes" id="UP001638806">
    <property type="component" value="Unassembled WGS sequence"/>
</dbReference>
<organism evidence="1 2">
    <name type="scientific">Purpureocillium lilacinum</name>
    <name type="common">Paecilomyces lilacinus</name>
    <dbReference type="NCBI Taxonomy" id="33203"/>
    <lineage>
        <taxon>Eukaryota</taxon>
        <taxon>Fungi</taxon>
        <taxon>Dikarya</taxon>
        <taxon>Ascomycota</taxon>
        <taxon>Pezizomycotina</taxon>
        <taxon>Sordariomycetes</taxon>
        <taxon>Hypocreomycetidae</taxon>
        <taxon>Hypocreales</taxon>
        <taxon>Ophiocordycipitaceae</taxon>
        <taxon>Purpureocillium</taxon>
    </lineage>
</organism>
<comment type="caution">
    <text evidence="1">The sequence shown here is derived from an EMBL/GenBank/DDBJ whole genome shotgun (WGS) entry which is preliminary data.</text>
</comment>
<accession>A0ACC4DV35</accession>
<evidence type="ECO:0000313" key="1">
    <source>
        <dbReference type="EMBL" id="KAL3959868.1"/>
    </source>
</evidence>